<reference evidence="15" key="1">
    <citation type="journal article" date="2023" name="GigaByte">
        <title>Genome assembly of the bearded iris, Iris pallida Lam.</title>
        <authorList>
            <person name="Bruccoleri R.E."/>
            <person name="Oakeley E.J."/>
            <person name="Faust A.M.E."/>
            <person name="Altorfer M."/>
            <person name="Dessus-Babus S."/>
            <person name="Burckhardt D."/>
            <person name="Oertli M."/>
            <person name="Naumann U."/>
            <person name="Petersen F."/>
            <person name="Wong J."/>
        </authorList>
    </citation>
    <scope>NUCLEOTIDE SEQUENCE</scope>
    <source>
        <strain evidence="15">GSM-AAB239-AS_SAM_17_03QT</strain>
    </source>
</reference>
<dbReference type="InterPro" id="IPR000719">
    <property type="entry name" value="Prot_kinase_dom"/>
</dbReference>
<comment type="subcellular location">
    <subcellularLocation>
        <location evidence="1">Cytoplasm</location>
    </subcellularLocation>
</comment>
<name>A0AAX6EI23_IRIPA</name>
<dbReference type="FunFam" id="3.30.200.20:FF:000389">
    <property type="entry name" value="Receptor-like cytosolic serine/threonine-protein kinase RBK1"/>
    <property type="match status" value="1"/>
</dbReference>
<dbReference type="InterPro" id="IPR001245">
    <property type="entry name" value="Ser-Thr/Tyr_kinase_cat_dom"/>
</dbReference>
<dbReference type="SUPFAM" id="SSF56112">
    <property type="entry name" value="Protein kinase-like (PK-like)"/>
    <property type="match status" value="1"/>
</dbReference>
<evidence type="ECO:0000313" key="15">
    <source>
        <dbReference type="EMBL" id="KAJ6803680.1"/>
    </source>
</evidence>
<dbReference type="InterPro" id="IPR011009">
    <property type="entry name" value="Kinase-like_dom_sf"/>
</dbReference>
<evidence type="ECO:0000256" key="6">
    <source>
        <dbReference type="ARBA" id="ARBA00022679"/>
    </source>
</evidence>
<keyword evidence="9 13" id="KW-0067">ATP-binding</keyword>
<evidence type="ECO:0000256" key="11">
    <source>
        <dbReference type="ARBA" id="ARBA00048679"/>
    </source>
</evidence>
<keyword evidence="5" id="KW-0597">Phosphoprotein</keyword>
<evidence type="ECO:0000256" key="5">
    <source>
        <dbReference type="ARBA" id="ARBA00022553"/>
    </source>
</evidence>
<evidence type="ECO:0000256" key="13">
    <source>
        <dbReference type="PROSITE-ProRule" id="PRU10141"/>
    </source>
</evidence>
<dbReference type="EMBL" id="JANAVB010036419">
    <property type="protein sequence ID" value="KAJ6803680.1"/>
    <property type="molecule type" value="Genomic_DNA"/>
</dbReference>
<dbReference type="InterPro" id="IPR017441">
    <property type="entry name" value="Protein_kinase_ATP_BS"/>
</dbReference>
<keyword evidence="15" id="KW-0675">Receptor</keyword>
<dbReference type="FunFam" id="1.10.510.10:FF:000335">
    <property type="entry name" value="receptor-like cytosolic serine/threonine-protein kinase RBK2"/>
    <property type="match status" value="1"/>
</dbReference>
<dbReference type="GO" id="GO:0051020">
    <property type="term" value="F:GTPase binding"/>
    <property type="evidence" value="ECO:0007669"/>
    <property type="project" value="UniProtKB-ARBA"/>
</dbReference>
<accession>A0AAX6EI23</accession>
<dbReference type="GO" id="GO:0004674">
    <property type="term" value="F:protein serine/threonine kinase activity"/>
    <property type="evidence" value="ECO:0007669"/>
    <property type="project" value="UniProtKB-KW"/>
</dbReference>
<dbReference type="GO" id="GO:0005737">
    <property type="term" value="C:cytoplasm"/>
    <property type="evidence" value="ECO:0007669"/>
    <property type="project" value="UniProtKB-SubCell"/>
</dbReference>
<comment type="caution">
    <text evidence="15">The sequence shown here is derived from an EMBL/GenBank/DDBJ whole genome shotgun (WGS) entry which is preliminary data.</text>
</comment>
<feature type="binding site" evidence="13">
    <location>
        <position position="220"/>
    </location>
    <ligand>
        <name>ATP</name>
        <dbReference type="ChEBI" id="CHEBI:30616"/>
    </ligand>
</feature>
<keyword evidence="3" id="KW-0963">Cytoplasm</keyword>
<gene>
    <name evidence="15" type="ORF">M6B38_189395</name>
</gene>
<comment type="subunit">
    <text evidence="12">Interacts with ARAC5 and ARAC10.</text>
</comment>
<reference evidence="15" key="2">
    <citation type="submission" date="2023-04" db="EMBL/GenBank/DDBJ databases">
        <authorList>
            <person name="Bruccoleri R.E."/>
            <person name="Oakeley E.J."/>
            <person name="Faust A.-M."/>
            <person name="Dessus-Babus S."/>
            <person name="Altorfer M."/>
            <person name="Burckhardt D."/>
            <person name="Oertli M."/>
            <person name="Naumann U."/>
            <person name="Petersen F."/>
            <person name="Wong J."/>
        </authorList>
    </citation>
    <scope>NUCLEOTIDE SEQUENCE</scope>
    <source>
        <strain evidence="15">GSM-AAB239-AS_SAM_17_03QT</strain>
        <tissue evidence="15">Leaf</tissue>
    </source>
</reference>
<keyword evidence="16" id="KW-1185">Reference proteome</keyword>
<dbReference type="GO" id="GO:0005524">
    <property type="term" value="F:ATP binding"/>
    <property type="evidence" value="ECO:0007669"/>
    <property type="project" value="UniProtKB-UniRule"/>
</dbReference>
<dbReference type="Gene3D" id="3.30.200.20">
    <property type="entry name" value="Phosphorylase Kinase, domain 1"/>
    <property type="match status" value="1"/>
</dbReference>
<evidence type="ECO:0000256" key="3">
    <source>
        <dbReference type="ARBA" id="ARBA00022490"/>
    </source>
</evidence>
<comment type="catalytic activity">
    <reaction evidence="10">
        <text>L-threonyl-[protein] + ATP = O-phospho-L-threonyl-[protein] + ADP + H(+)</text>
        <dbReference type="Rhea" id="RHEA:46608"/>
        <dbReference type="Rhea" id="RHEA-COMP:11060"/>
        <dbReference type="Rhea" id="RHEA-COMP:11605"/>
        <dbReference type="ChEBI" id="CHEBI:15378"/>
        <dbReference type="ChEBI" id="CHEBI:30013"/>
        <dbReference type="ChEBI" id="CHEBI:30616"/>
        <dbReference type="ChEBI" id="CHEBI:61977"/>
        <dbReference type="ChEBI" id="CHEBI:456216"/>
        <dbReference type="EC" id="2.7.11.1"/>
    </reaction>
</comment>
<evidence type="ECO:0000259" key="14">
    <source>
        <dbReference type="PROSITE" id="PS50011"/>
    </source>
</evidence>
<keyword evidence="7 13" id="KW-0547">Nucleotide-binding</keyword>
<dbReference type="PROSITE" id="PS00108">
    <property type="entry name" value="PROTEIN_KINASE_ST"/>
    <property type="match status" value="1"/>
</dbReference>
<proteinExistence type="predicted"/>
<dbReference type="InterPro" id="IPR008271">
    <property type="entry name" value="Ser/Thr_kinase_AS"/>
</dbReference>
<protein>
    <recommendedName>
        <fullName evidence="2">non-specific serine/threonine protein kinase</fullName>
        <ecNumber evidence="2">2.7.11.1</ecNumber>
    </recommendedName>
</protein>
<evidence type="ECO:0000256" key="9">
    <source>
        <dbReference type="ARBA" id="ARBA00022840"/>
    </source>
</evidence>
<keyword evidence="8 15" id="KW-0418">Kinase</keyword>
<dbReference type="EC" id="2.7.11.1" evidence="2"/>
<dbReference type="Proteomes" id="UP001140949">
    <property type="component" value="Unassembled WGS sequence"/>
</dbReference>
<evidence type="ECO:0000256" key="10">
    <source>
        <dbReference type="ARBA" id="ARBA00047899"/>
    </source>
</evidence>
<evidence type="ECO:0000256" key="12">
    <source>
        <dbReference type="ARBA" id="ARBA00063228"/>
    </source>
</evidence>
<dbReference type="PANTHER" id="PTHR47987:SF13">
    <property type="entry name" value="RECEPTOR-LIKE CYTOSOLIC SERINE_THREONINE-PROTEIN KINASE RBK2"/>
    <property type="match status" value="1"/>
</dbReference>
<evidence type="ECO:0000256" key="2">
    <source>
        <dbReference type="ARBA" id="ARBA00012513"/>
    </source>
</evidence>
<feature type="domain" description="Protein kinase" evidence="14">
    <location>
        <begin position="192"/>
        <end position="476"/>
    </location>
</feature>
<keyword evidence="4" id="KW-0723">Serine/threonine-protein kinase</keyword>
<dbReference type="PROSITE" id="PS50011">
    <property type="entry name" value="PROTEIN_KINASE_DOM"/>
    <property type="match status" value="1"/>
</dbReference>
<sequence length="515" mass="58247">MEELGETSCAVAPAGRYSLWRIRRLSQFRLRLKGYQHLENLNTSSECEDEPLVKTLRKCASVQEYRSSDSDTEEVEKVIEESSPRGVLEGLDIVALRCSEPDTTSSRASTSYIDVREHRNRRVPWRVLLRRWNPKSIKRLYSYPHFGIPKVLRGTLSKVYKFQTTESSPQPGYKPSWKNFSFAELQAATNNFISENIIGKGGHAIVYKGCLKDGQFVAIKRLIHGTSDEDTANFLSELGIIAHLDHPNATKLIGCGIEGGLYLVLQLSEHGSLSSFLHGTNEKLDWSSRYRVAMGTAEGLEYLHERCPRCIIHRDIKASNILLSENFEPQISDFGLAKWLPDKSSHYPMSSFNGTFGYLAPEYLMHGIVNEKTDVFAYGVLLLELITGRRAIDSSKQSLVIWAKPLLERKNIRELVDPSLGDAYDSAELNRATGTAYLCIQQSSVLRPRMSQARTGKLGIVLKLLRGEEGRSEPTLGRQRTLQRTYSQELCDAEEYNATRYLNDLNQIKKLALDF</sequence>
<dbReference type="SMART" id="SM00220">
    <property type="entry name" value="S_TKc"/>
    <property type="match status" value="1"/>
</dbReference>
<evidence type="ECO:0000256" key="1">
    <source>
        <dbReference type="ARBA" id="ARBA00004496"/>
    </source>
</evidence>
<dbReference type="Gene3D" id="1.10.510.10">
    <property type="entry name" value="Transferase(Phosphotransferase) domain 1"/>
    <property type="match status" value="1"/>
</dbReference>
<dbReference type="Pfam" id="PF07714">
    <property type="entry name" value="PK_Tyr_Ser-Thr"/>
    <property type="match status" value="1"/>
</dbReference>
<dbReference type="AlphaFoldDB" id="A0AAX6EI23"/>
<evidence type="ECO:0000256" key="7">
    <source>
        <dbReference type="ARBA" id="ARBA00022741"/>
    </source>
</evidence>
<evidence type="ECO:0000256" key="8">
    <source>
        <dbReference type="ARBA" id="ARBA00022777"/>
    </source>
</evidence>
<dbReference type="InterPro" id="IPR046958">
    <property type="entry name" value="RBK1/2/STUNTED"/>
</dbReference>
<comment type="catalytic activity">
    <reaction evidence="11">
        <text>L-seryl-[protein] + ATP = O-phospho-L-seryl-[protein] + ADP + H(+)</text>
        <dbReference type="Rhea" id="RHEA:17989"/>
        <dbReference type="Rhea" id="RHEA-COMP:9863"/>
        <dbReference type="Rhea" id="RHEA-COMP:11604"/>
        <dbReference type="ChEBI" id="CHEBI:15378"/>
        <dbReference type="ChEBI" id="CHEBI:29999"/>
        <dbReference type="ChEBI" id="CHEBI:30616"/>
        <dbReference type="ChEBI" id="CHEBI:83421"/>
        <dbReference type="ChEBI" id="CHEBI:456216"/>
        <dbReference type="EC" id="2.7.11.1"/>
    </reaction>
</comment>
<dbReference type="PROSITE" id="PS00107">
    <property type="entry name" value="PROTEIN_KINASE_ATP"/>
    <property type="match status" value="1"/>
</dbReference>
<dbReference type="PANTHER" id="PTHR47987">
    <property type="entry name" value="OS08G0249100 PROTEIN"/>
    <property type="match status" value="1"/>
</dbReference>
<evidence type="ECO:0000256" key="4">
    <source>
        <dbReference type="ARBA" id="ARBA00022527"/>
    </source>
</evidence>
<organism evidence="15 16">
    <name type="scientific">Iris pallida</name>
    <name type="common">Sweet iris</name>
    <dbReference type="NCBI Taxonomy" id="29817"/>
    <lineage>
        <taxon>Eukaryota</taxon>
        <taxon>Viridiplantae</taxon>
        <taxon>Streptophyta</taxon>
        <taxon>Embryophyta</taxon>
        <taxon>Tracheophyta</taxon>
        <taxon>Spermatophyta</taxon>
        <taxon>Magnoliopsida</taxon>
        <taxon>Liliopsida</taxon>
        <taxon>Asparagales</taxon>
        <taxon>Iridaceae</taxon>
        <taxon>Iridoideae</taxon>
        <taxon>Irideae</taxon>
        <taxon>Iris</taxon>
    </lineage>
</organism>
<evidence type="ECO:0000313" key="16">
    <source>
        <dbReference type="Proteomes" id="UP001140949"/>
    </source>
</evidence>
<keyword evidence="6" id="KW-0808">Transferase</keyword>